<accession>I0W9E0</accession>
<dbReference type="EMBL" id="AJJU01000023">
    <property type="protein sequence ID" value="EID73006.1"/>
    <property type="molecule type" value="Genomic_DNA"/>
</dbReference>
<gene>
    <name evidence="1" type="ORF">W5A_10684</name>
</gene>
<organism evidence="1 2">
    <name type="scientific">Imtechella halotolerans K1</name>
    <dbReference type="NCBI Taxonomy" id="946077"/>
    <lineage>
        <taxon>Bacteria</taxon>
        <taxon>Pseudomonadati</taxon>
        <taxon>Bacteroidota</taxon>
        <taxon>Flavobacteriia</taxon>
        <taxon>Flavobacteriales</taxon>
        <taxon>Flavobacteriaceae</taxon>
        <taxon>Imtechella</taxon>
    </lineage>
</organism>
<dbReference type="AlphaFoldDB" id="I0W9E0"/>
<reference evidence="1 2" key="1">
    <citation type="journal article" date="2012" name="J. Bacteriol.">
        <title>Genome Sequence of the Halotolerant Bacterium Imtechella halotolerans K1T.</title>
        <authorList>
            <person name="Kumar S."/>
            <person name="Vikram S."/>
            <person name="Subramanian S."/>
            <person name="Raghava G.P."/>
            <person name="Pinnaka A.K."/>
        </authorList>
    </citation>
    <scope>NUCLEOTIDE SEQUENCE [LARGE SCALE GENOMIC DNA]</scope>
    <source>
        <strain evidence="1 2">K1</strain>
    </source>
</reference>
<sequence>MEEFNAIEINQNGQILYLFSMSAKRIYDKFSVSRRVEDKEKGYQRSFSSSRLKQIANYLNKDSGFLPNSILVNIDNDKYKFENDKLYLKLDEESIGFIIDGQHRVGGANLADNDILLPVVATVRLNEVEQAKLFIKINKNQKGVPVSLYLDLLNITEGEIVDFDGHDVTAERRAIEIAKRLNEDEESPMYDKVRMTGEAGKGISLSEFVNLLKPLVEPKKGSFMSLGFEDQYKIFNIYLKAIKAVFLEQWEDSTTLLLKTVGFGAVIKSCYDIFTLVIQKHKKFTTETCIDVISKISELKFDTDTMSGGGIKAQDAAKVVLLSRLRAALRDDEDFSFEIGE</sequence>
<evidence type="ECO:0000313" key="1">
    <source>
        <dbReference type="EMBL" id="EID73006.1"/>
    </source>
</evidence>
<protein>
    <recommendedName>
        <fullName evidence="3">DGQHR domain-containing protein</fullName>
    </recommendedName>
</protein>
<dbReference type="Pfam" id="PF14072">
    <property type="entry name" value="DndB"/>
    <property type="match status" value="1"/>
</dbReference>
<dbReference type="InterPro" id="IPR017601">
    <property type="entry name" value="DGQHR-contain_dom"/>
</dbReference>
<comment type="caution">
    <text evidence="1">The sequence shown here is derived from an EMBL/GenBank/DDBJ whole genome shotgun (WGS) entry which is preliminary data.</text>
</comment>
<keyword evidence="2" id="KW-1185">Reference proteome</keyword>
<dbReference type="OrthoDB" id="9789139at2"/>
<dbReference type="CDD" id="cd16413">
    <property type="entry name" value="DGQHR_domain"/>
    <property type="match status" value="1"/>
</dbReference>
<dbReference type="RefSeq" id="WP_008240396.1">
    <property type="nucleotide sequence ID" value="NZ_AJJU01000023.1"/>
</dbReference>
<dbReference type="Proteomes" id="UP000005938">
    <property type="component" value="Unassembled WGS sequence"/>
</dbReference>
<evidence type="ECO:0000313" key="2">
    <source>
        <dbReference type="Proteomes" id="UP000005938"/>
    </source>
</evidence>
<name>I0W9E0_9FLAO</name>
<dbReference type="InterPro" id="IPR017642">
    <property type="entry name" value="DNA_S_mod_DndB"/>
</dbReference>
<proteinExistence type="predicted"/>
<dbReference type="NCBIfam" id="TIGR03187">
    <property type="entry name" value="DGQHR"/>
    <property type="match status" value="1"/>
</dbReference>
<dbReference type="eggNOG" id="ENOG502Z7Y8">
    <property type="taxonomic scope" value="Bacteria"/>
</dbReference>
<evidence type="ECO:0008006" key="3">
    <source>
        <dbReference type="Google" id="ProtNLM"/>
    </source>
</evidence>